<evidence type="ECO:0000313" key="3">
    <source>
        <dbReference type="Proteomes" id="UP000461880"/>
    </source>
</evidence>
<dbReference type="InterPro" id="IPR049458">
    <property type="entry name" value="EpsG-like"/>
</dbReference>
<feature type="transmembrane region" description="Helical" evidence="1">
    <location>
        <begin position="91"/>
        <end position="110"/>
    </location>
</feature>
<organism evidence="2 3">
    <name type="scientific">Stecheria intestinalis</name>
    <dbReference type="NCBI Taxonomy" id="2606630"/>
    <lineage>
        <taxon>Bacteria</taxon>
        <taxon>Bacillati</taxon>
        <taxon>Bacillota</taxon>
        <taxon>Erysipelotrichia</taxon>
        <taxon>Erysipelotrichales</taxon>
        <taxon>Erysipelotrichaceae</taxon>
        <taxon>Stecheria</taxon>
    </lineage>
</organism>
<dbReference type="Proteomes" id="UP000461880">
    <property type="component" value="Unassembled WGS sequence"/>
</dbReference>
<keyword evidence="3" id="KW-1185">Reference proteome</keyword>
<protein>
    <submittedName>
        <fullName evidence="2">EpsG family protein</fullName>
    </submittedName>
</protein>
<keyword evidence="1" id="KW-0812">Transmembrane</keyword>
<dbReference type="AlphaFoldDB" id="A0A7X2TFH0"/>
<reference evidence="2 3" key="1">
    <citation type="submission" date="2019-08" db="EMBL/GenBank/DDBJ databases">
        <title>In-depth cultivation of the pig gut microbiome towards novel bacterial diversity and tailored functional studies.</title>
        <authorList>
            <person name="Wylensek D."/>
            <person name="Hitch T.C.A."/>
            <person name="Clavel T."/>
        </authorList>
    </citation>
    <scope>NUCLEOTIDE SEQUENCE [LARGE SCALE GENOMIC DNA]</scope>
    <source>
        <strain evidence="2 3">Oil+RF-744-GAM-WT-6</strain>
    </source>
</reference>
<feature type="transmembrane region" description="Helical" evidence="1">
    <location>
        <begin position="240"/>
        <end position="268"/>
    </location>
</feature>
<keyword evidence="1" id="KW-1133">Transmembrane helix</keyword>
<accession>A0A7X2TFH0</accession>
<name>A0A7X2TFH0_9FIRM</name>
<feature type="transmembrane region" description="Helical" evidence="1">
    <location>
        <begin position="29"/>
        <end position="45"/>
    </location>
</feature>
<feature type="transmembrane region" description="Helical" evidence="1">
    <location>
        <begin position="280"/>
        <end position="298"/>
    </location>
</feature>
<keyword evidence="1" id="KW-0472">Membrane</keyword>
<evidence type="ECO:0000256" key="1">
    <source>
        <dbReference type="SAM" id="Phobius"/>
    </source>
</evidence>
<feature type="transmembrane region" description="Helical" evidence="1">
    <location>
        <begin position="117"/>
        <end position="134"/>
    </location>
</feature>
<dbReference type="EMBL" id="VUMN01000007">
    <property type="protein sequence ID" value="MSS58175.1"/>
    <property type="molecule type" value="Genomic_DNA"/>
</dbReference>
<dbReference type="RefSeq" id="WP_154503803.1">
    <property type="nucleotide sequence ID" value="NZ_VUMN01000007.1"/>
</dbReference>
<proteinExistence type="predicted"/>
<sequence length="390" mass="44970">MYIFLIYGALGVWLLAEQFRRKSNTKTDYVLFWILLVLFAVRFNMGTDQDTYYYLFHWIETPVKGAFENGFQRNLLFSILIYWSKVFLKEYRWFVLLVNLICCGLMAAVVQKKSRNILLSMLLFIGSGYMVVYYSSGIRQMIAMCLYLFGFYEFLPKKQYLRYEIFAIAAVLFHETALPALIIPLLYRLVPIFQKKPGKLIGIGLGIAIGLTVIFTTVLPPLVQSIAGTPWAPFMHILKYLLAPSFSFMGIAMEAVFGAGILILYHFMDSHENEFLQFEVLVFLFSVFIYFCFSGYSLMSRVSDFLQFIILILLPEMLSGISSRKKSAVTLMGLILLNGFLLFEDLHTNIPKMSEGLTLADYQYFTVFEKEKTDHFLELSGCDLSQEARN</sequence>
<feature type="transmembrane region" description="Helical" evidence="1">
    <location>
        <begin position="167"/>
        <end position="187"/>
    </location>
</feature>
<comment type="caution">
    <text evidence="2">The sequence shown here is derived from an EMBL/GenBank/DDBJ whole genome shotgun (WGS) entry which is preliminary data.</text>
</comment>
<gene>
    <name evidence="2" type="ORF">FYJ51_04565</name>
</gene>
<evidence type="ECO:0000313" key="2">
    <source>
        <dbReference type="EMBL" id="MSS58175.1"/>
    </source>
</evidence>
<feature type="transmembrane region" description="Helical" evidence="1">
    <location>
        <begin position="199"/>
        <end position="219"/>
    </location>
</feature>
<dbReference type="Pfam" id="PF14897">
    <property type="entry name" value="EpsG"/>
    <property type="match status" value="1"/>
</dbReference>